<evidence type="ECO:0000313" key="3">
    <source>
        <dbReference type="Proteomes" id="UP000482155"/>
    </source>
</evidence>
<organism evidence="2 3">
    <name type="scientific">Noviherbaspirillum galbum</name>
    <dbReference type="NCBI Taxonomy" id="2709383"/>
    <lineage>
        <taxon>Bacteria</taxon>
        <taxon>Pseudomonadati</taxon>
        <taxon>Pseudomonadota</taxon>
        <taxon>Betaproteobacteria</taxon>
        <taxon>Burkholderiales</taxon>
        <taxon>Oxalobacteraceae</taxon>
        <taxon>Noviherbaspirillum</taxon>
    </lineage>
</organism>
<evidence type="ECO:0000256" key="1">
    <source>
        <dbReference type="SAM" id="MobiDB-lite"/>
    </source>
</evidence>
<dbReference type="EMBL" id="JAAIVB010000069">
    <property type="protein sequence ID" value="NEX63430.1"/>
    <property type="molecule type" value="Genomic_DNA"/>
</dbReference>
<gene>
    <name evidence="2" type="ORF">G3574_20320</name>
</gene>
<dbReference type="RefSeq" id="WP_163967288.1">
    <property type="nucleotide sequence ID" value="NZ_JAAIVB010000069.1"/>
</dbReference>
<protein>
    <submittedName>
        <fullName evidence="2">Uncharacterized protein</fullName>
    </submittedName>
</protein>
<name>A0A6B3SR75_9BURK</name>
<dbReference type="Proteomes" id="UP000482155">
    <property type="component" value="Unassembled WGS sequence"/>
</dbReference>
<accession>A0A6B3SR75</accession>
<feature type="compositionally biased region" description="Low complexity" evidence="1">
    <location>
        <begin position="472"/>
        <end position="482"/>
    </location>
</feature>
<comment type="caution">
    <text evidence="2">The sequence shown here is derived from an EMBL/GenBank/DDBJ whole genome shotgun (WGS) entry which is preliminary data.</text>
</comment>
<reference evidence="2 3" key="1">
    <citation type="submission" date="2020-02" db="EMBL/GenBank/DDBJ databases">
        <authorList>
            <person name="Kim M.K."/>
        </authorList>
    </citation>
    <scope>NUCLEOTIDE SEQUENCE [LARGE SCALE GENOMIC DNA]</scope>
    <source>
        <strain evidence="2 3">17J57-3</strain>
    </source>
</reference>
<feature type="region of interest" description="Disordered" evidence="1">
    <location>
        <begin position="472"/>
        <end position="495"/>
    </location>
</feature>
<dbReference type="AlphaFoldDB" id="A0A6B3SR75"/>
<sequence length="586" mass="63888">MPIESSPLADDVALPLDAQGRLWLPPLRVRGSASGLSGAHYTVEMDLPSEAVDVSGVALLDPLTVRLTFVDGRALDLLWVSTLERTSRRAPDVPRLTLVVGDDIGTVPPVMLRARLPDLLPQGCWIGHWQQAQLLRQAEESALEQARFWLDWDDGETSTADPARRDRLLQREILAILDRQRTLSTPDGQLLRVTGVALFPLGVASEAPGILVHHDLPRPVLLVSTICGRALDVPASVAGGAAVLEMDLSDHAGFLHRELLAHLVTQSTSAKRWAAGGADLALPLENTASRHPVREALAEDALLQVTDLVKRYLDGIARLDDSAGRADDGHATDAVLEAIRHAAAGLRLHGFPGADNPALYRADDAVLRRLVRLRAAADSQDVAALRNTLEAIIDDAAVEANTWHTVYLMAMKAWKIEPEGELAEAVRYWRDRVRTSIRAQEPYYLRDASFDPLLGTVFPELSLQLDHPFGKRPAAASPAADDAPQRRAKRRALPASTVGADQEADLAWRHPLQIRRDIAKTLRARLILRGEAGPVRQIVEELIDMAEDIAPWQFALAQRAQSGLGKSAVLRLLHEQGLIAPPSAQA</sequence>
<proteinExistence type="predicted"/>
<keyword evidence="3" id="KW-1185">Reference proteome</keyword>
<evidence type="ECO:0000313" key="2">
    <source>
        <dbReference type="EMBL" id="NEX63430.1"/>
    </source>
</evidence>